<dbReference type="Gene3D" id="1.25.40.10">
    <property type="entry name" value="Tetratricopeptide repeat domain"/>
    <property type="match status" value="1"/>
</dbReference>
<dbReference type="SMART" id="SM00671">
    <property type="entry name" value="SEL1"/>
    <property type="match status" value="3"/>
</dbReference>
<dbReference type="InterPro" id="IPR006597">
    <property type="entry name" value="Sel1-like"/>
</dbReference>
<dbReference type="EMBL" id="CP021425">
    <property type="protein sequence ID" value="ARU55366.1"/>
    <property type="molecule type" value="Genomic_DNA"/>
</dbReference>
<keyword evidence="2" id="KW-1185">Reference proteome</keyword>
<dbReference type="AlphaFoldDB" id="A0A1Y0I6E9"/>
<sequence>MFALNSRYVFNQLSMIALSAIMLTSCSKQSENETPTTTFELKFNNGEEHLSLVERAKQMAMKRDSLKFAILDDSTRQALITQVKALSDVSPAEISRPLKQLEKLANSGFVDAQLALGQHDQNSDKYRTNEDATNWLKQAAESGYVIAQWYYAQQLSDNADTEDSGDNAITWHFMAAEQGYAPSQYTLAYALETNQGVQSNNIESCKWYTLGLRRYDNKSEQQKFFAGLDRLHLTENQKAQCNTLAQTWEKTHTYAYQNVKDVPDFYNYAWEQCEQGIAKHTIFTDPSHDIDDLIGRSEQFIESKFGSSKSKIIRLNEVEPASQRRHIGGILSKSKREHQQIKENRQFYKDCIQSYWYSKSDEDWALIDVLFWHPVSIN</sequence>
<dbReference type="InterPro" id="IPR011990">
    <property type="entry name" value="TPR-like_helical_dom_sf"/>
</dbReference>
<dbReference type="SUPFAM" id="SSF81901">
    <property type="entry name" value="HCP-like"/>
    <property type="match status" value="1"/>
</dbReference>
<gene>
    <name evidence="1" type="ORF">OLMES_1287</name>
</gene>
<name>A0A1Y0I6E9_9GAMM</name>
<protein>
    <submittedName>
        <fullName evidence="1">Sel1 repeat protein</fullName>
    </submittedName>
</protein>
<proteinExistence type="predicted"/>
<evidence type="ECO:0000313" key="1">
    <source>
        <dbReference type="EMBL" id="ARU55366.1"/>
    </source>
</evidence>
<accession>A0A1Y0I6E9</accession>
<dbReference type="KEGG" id="ome:OLMES_1287"/>
<evidence type="ECO:0000313" key="2">
    <source>
        <dbReference type="Proteomes" id="UP000196027"/>
    </source>
</evidence>
<dbReference type="PROSITE" id="PS51257">
    <property type="entry name" value="PROKAR_LIPOPROTEIN"/>
    <property type="match status" value="1"/>
</dbReference>
<dbReference type="Proteomes" id="UP000196027">
    <property type="component" value="Chromosome"/>
</dbReference>
<reference evidence="1 2" key="1">
    <citation type="submission" date="2017-05" db="EMBL/GenBank/DDBJ databases">
        <title>Genomic insights into alkan degradation activity of Oleiphilus messinensis.</title>
        <authorList>
            <person name="Kozyavkin S.A."/>
            <person name="Slesarev A.I."/>
            <person name="Golyshin P.N."/>
            <person name="Korzhenkov A."/>
            <person name="Golyshina O.N."/>
            <person name="Toshchakov S.V."/>
        </authorList>
    </citation>
    <scope>NUCLEOTIDE SEQUENCE [LARGE SCALE GENOMIC DNA]</scope>
    <source>
        <strain evidence="1 2">ME102</strain>
    </source>
</reference>
<organism evidence="1 2">
    <name type="scientific">Oleiphilus messinensis</name>
    <dbReference type="NCBI Taxonomy" id="141451"/>
    <lineage>
        <taxon>Bacteria</taxon>
        <taxon>Pseudomonadati</taxon>
        <taxon>Pseudomonadota</taxon>
        <taxon>Gammaproteobacteria</taxon>
        <taxon>Oceanospirillales</taxon>
        <taxon>Oleiphilaceae</taxon>
        <taxon>Oleiphilus</taxon>
    </lineage>
</organism>